<protein>
    <submittedName>
        <fullName evidence="2">Uncharacterized protein</fullName>
    </submittedName>
</protein>
<accession>A0A0L0DI04</accession>
<gene>
    <name evidence="2" type="ORF">AMSG_07805</name>
</gene>
<dbReference type="GeneID" id="25566647"/>
<feature type="compositionally biased region" description="Acidic residues" evidence="1">
    <location>
        <begin position="458"/>
        <end position="467"/>
    </location>
</feature>
<reference evidence="2 3" key="1">
    <citation type="submission" date="2010-05" db="EMBL/GenBank/DDBJ databases">
        <title>The Genome Sequence of Thecamonas trahens ATCC 50062.</title>
        <authorList>
            <consortium name="The Broad Institute Genome Sequencing Platform"/>
            <person name="Russ C."/>
            <person name="Cuomo C."/>
            <person name="Shea T."/>
            <person name="Young S.K."/>
            <person name="Zeng Q."/>
            <person name="Koehrsen M."/>
            <person name="Haas B."/>
            <person name="Borodovsky M."/>
            <person name="Guigo R."/>
            <person name="Alvarado L."/>
            <person name="Berlin A."/>
            <person name="Bochicchio J."/>
            <person name="Borenstein D."/>
            <person name="Chapman S."/>
            <person name="Chen Z."/>
            <person name="Freedman E."/>
            <person name="Gellesch M."/>
            <person name="Goldberg J."/>
            <person name="Griggs A."/>
            <person name="Gujja S."/>
            <person name="Heilman E."/>
            <person name="Heiman D."/>
            <person name="Hepburn T."/>
            <person name="Howarth C."/>
            <person name="Jen D."/>
            <person name="Larson L."/>
            <person name="Mehta T."/>
            <person name="Park D."/>
            <person name="Pearson M."/>
            <person name="Roberts A."/>
            <person name="Saif S."/>
            <person name="Shenoy N."/>
            <person name="Sisk P."/>
            <person name="Stolte C."/>
            <person name="Sykes S."/>
            <person name="Thomson T."/>
            <person name="Walk T."/>
            <person name="White J."/>
            <person name="Yandava C."/>
            <person name="Burger G."/>
            <person name="Gray M.W."/>
            <person name="Holland P.W.H."/>
            <person name="King N."/>
            <person name="Lang F.B.F."/>
            <person name="Roger A.J."/>
            <person name="Ruiz-Trillo I."/>
            <person name="Lander E."/>
            <person name="Nusbaum C."/>
        </authorList>
    </citation>
    <scope>NUCLEOTIDE SEQUENCE [LARGE SCALE GENOMIC DNA]</scope>
    <source>
        <strain evidence="2 3">ATCC 50062</strain>
    </source>
</reference>
<organism evidence="2 3">
    <name type="scientific">Thecamonas trahens ATCC 50062</name>
    <dbReference type="NCBI Taxonomy" id="461836"/>
    <lineage>
        <taxon>Eukaryota</taxon>
        <taxon>Apusozoa</taxon>
        <taxon>Apusomonadida</taxon>
        <taxon>Apusomonadidae</taxon>
        <taxon>Thecamonas</taxon>
    </lineage>
</organism>
<evidence type="ECO:0000313" key="2">
    <source>
        <dbReference type="EMBL" id="KNC51736.1"/>
    </source>
</evidence>
<dbReference type="Proteomes" id="UP000054408">
    <property type="component" value="Unassembled WGS sequence"/>
</dbReference>
<dbReference type="RefSeq" id="XP_013755864.1">
    <property type="nucleotide sequence ID" value="XM_013900410.1"/>
</dbReference>
<feature type="region of interest" description="Disordered" evidence="1">
    <location>
        <begin position="441"/>
        <end position="467"/>
    </location>
</feature>
<proteinExistence type="predicted"/>
<keyword evidence="3" id="KW-1185">Reference proteome</keyword>
<sequence>MGVTTSKVWEGGSAEELASAREAYRKAIAARLGVESTAVVDTLSPDSSTMAVALDEEKASKLGCPPHTLVVTFGWSWVTGTEAVWHLPLGSETNQELMESVAQTNGLFLQMQSDGPTFYPGETAQTMGWTFTNQDPHDHGDQGALLVADPVLTGTRQGPGRSERWSSEPPLHTADFMPHGFVGVFPLHPAEYRACGALRAEDYADLVALYHSPVFITSPARASVHHNEAFEAAFITARNNSPTRHLATGVTVDVRLRKNGKALDVVFSGRCMASLLIPLVSAFDKPAPHPDTFVGVMSEAGDTAHFVVDEFILAHPTQGGLAVVNNPDPAVARAAALLSSQELYYTHNQFRKIEATLYAPPAMFARMLNDVRAEVFDANGQARPAVDLAMSWPQFFAGTTTPPTVAFPQPEAPGIDGPYTFRFMAADISYFEGEAHINDDGDVVPIDIPDDIERADADDPDDGGNDE</sequence>
<dbReference type="EMBL" id="GL349469">
    <property type="protein sequence ID" value="KNC51736.1"/>
    <property type="molecule type" value="Genomic_DNA"/>
</dbReference>
<dbReference type="eggNOG" id="ENOG502SX2H">
    <property type="taxonomic scope" value="Eukaryota"/>
</dbReference>
<evidence type="ECO:0000256" key="1">
    <source>
        <dbReference type="SAM" id="MobiDB-lite"/>
    </source>
</evidence>
<dbReference type="AlphaFoldDB" id="A0A0L0DI04"/>
<name>A0A0L0DI04_THETB</name>
<evidence type="ECO:0000313" key="3">
    <source>
        <dbReference type="Proteomes" id="UP000054408"/>
    </source>
</evidence>